<accession>A0ABV4TVK5</accession>
<dbReference type="EMBL" id="JBGUAW010000003">
    <property type="protein sequence ID" value="MFA9460176.1"/>
    <property type="molecule type" value="Genomic_DNA"/>
</dbReference>
<comment type="caution">
    <text evidence="1">The sequence shown here is derived from an EMBL/GenBank/DDBJ whole genome shotgun (WGS) entry which is preliminary data.</text>
</comment>
<keyword evidence="2" id="KW-1185">Reference proteome</keyword>
<organism evidence="1 2">
    <name type="scientific">Thiohalorhabdus methylotrophus</name>
    <dbReference type="NCBI Taxonomy" id="3242694"/>
    <lineage>
        <taxon>Bacteria</taxon>
        <taxon>Pseudomonadati</taxon>
        <taxon>Pseudomonadota</taxon>
        <taxon>Gammaproteobacteria</taxon>
        <taxon>Thiohalorhabdales</taxon>
        <taxon>Thiohalorhabdaceae</taxon>
        <taxon>Thiohalorhabdus</taxon>
    </lineage>
</organism>
<dbReference type="PANTHER" id="PTHR37827">
    <property type="entry name" value="TUDOR DOMAIN-CONTAINING PROTEIN"/>
    <property type="match status" value="1"/>
</dbReference>
<gene>
    <name evidence="1" type="ORF">ACERLL_04990</name>
</gene>
<evidence type="ECO:0008006" key="3">
    <source>
        <dbReference type="Google" id="ProtNLM"/>
    </source>
</evidence>
<protein>
    <recommendedName>
        <fullName evidence="3">HNH endonuclease</fullName>
    </recommendedName>
</protein>
<sequence>MIGADSEQGGTSWPCALCGRIGPRLTVHHLIPRAMHRRKWVRRRFGSEEPKRRLLYVCHPCHKHIHAVLTEQELARHYNTAEALLGHPDIRRFVAWIADKPADFRPRTRRMRRESG</sequence>
<dbReference type="Proteomes" id="UP001575181">
    <property type="component" value="Unassembled WGS sequence"/>
</dbReference>
<reference evidence="1 2" key="1">
    <citation type="submission" date="2024-08" db="EMBL/GenBank/DDBJ databases">
        <title>Whole-genome sequencing of halo(alkali)philic microorganisms from hypersaline lakes.</title>
        <authorList>
            <person name="Sorokin D.Y."/>
            <person name="Merkel A.Y."/>
            <person name="Messina E."/>
            <person name="Yakimov M."/>
        </authorList>
    </citation>
    <scope>NUCLEOTIDE SEQUENCE [LARGE SCALE GENOMIC DNA]</scope>
    <source>
        <strain evidence="1 2">Cl-TMA</strain>
    </source>
</reference>
<name>A0ABV4TVK5_9GAMM</name>
<proteinExistence type="predicted"/>
<evidence type="ECO:0000313" key="2">
    <source>
        <dbReference type="Proteomes" id="UP001575181"/>
    </source>
</evidence>
<evidence type="ECO:0000313" key="1">
    <source>
        <dbReference type="EMBL" id="MFA9460176.1"/>
    </source>
</evidence>
<dbReference type="Gene3D" id="1.10.30.50">
    <property type="match status" value="1"/>
</dbReference>
<dbReference type="RefSeq" id="WP_373655193.1">
    <property type="nucleotide sequence ID" value="NZ_JBGUAW010000003.1"/>
</dbReference>
<dbReference type="PANTHER" id="PTHR37827:SF1">
    <property type="entry name" value="HNH DOMAIN-CONTAINING PROTEIN"/>
    <property type="match status" value="1"/>
</dbReference>